<proteinExistence type="predicted"/>
<protein>
    <submittedName>
        <fullName evidence="1">Uncharacterized protein</fullName>
    </submittedName>
</protein>
<dbReference type="Proteomes" id="UP000596742">
    <property type="component" value="Unassembled WGS sequence"/>
</dbReference>
<dbReference type="AlphaFoldDB" id="A0A8B6HD30"/>
<name>A0A8B6HD30_MYTGA</name>
<evidence type="ECO:0000313" key="1">
    <source>
        <dbReference type="EMBL" id="VDI78005.1"/>
    </source>
</evidence>
<accession>A0A8B6HD30</accession>
<reference evidence="1" key="1">
    <citation type="submission" date="2018-11" db="EMBL/GenBank/DDBJ databases">
        <authorList>
            <person name="Alioto T."/>
            <person name="Alioto T."/>
        </authorList>
    </citation>
    <scope>NUCLEOTIDE SEQUENCE</scope>
</reference>
<dbReference type="OrthoDB" id="6092734at2759"/>
<comment type="caution">
    <text evidence="1">The sequence shown here is derived from an EMBL/GenBank/DDBJ whole genome shotgun (WGS) entry which is preliminary data.</text>
</comment>
<dbReference type="EMBL" id="UYJE01009914">
    <property type="protein sequence ID" value="VDI78005.1"/>
    <property type="molecule type" value="Genomic_DNA"/>
</dbReference>
<sequence length="185" mass="21718">MSEIIISCYDYSPNSISEHNIFDAIDEMIGQYLIKGYCTNSYKFQHQTVFESVLISYSRINPVLILSKLAFDFIREMVRLEGFQEKEGEIVMKIPVRYYPNLCKRIIQILQNEYSLKSQSLIQLLCDSEIMRENNVTFVEHLIDEAHRVLPLQHLKIIISYQDESESVNFYLPVALLENVIKQKI</sequence>
<keyword evidence="2" id="KW-1185">Reference proteome</keyword>
<organism evidence="1 2">
    <name type="scientific">Mytilus galloprovincialis</name>
    <name type="common">Mediterranean mussel</name>
    <dbReference type="NCBI Taxonomy" id="29158"/>
    <lineage>
        <taxon>Eukaryota</taxon>
        <taxon>Metazoa</taxon>
        <taxon>Spiralia</taxon>
        <taxon>Lophotrochozoa</taxon>
        <taxon>Mollusca</taxon>
        <taxon>Bivalvia</taxon>
        <taxon>Autobranchia</taxon>
        <taxon>Pteriomorphia</taxon>
        <taxon>Mytilida</taxon>
        <taxon>Mytiloidea</taxon>
        <taxon>Mytilidae</taxon>
        <taxon>Mytilinae</taxon>
        <taxon>Mytilus</taxon>
    </lineage>
</organism>
<evidence type="ECO:0000313" key="2">
    <source>
        <dbReference type="Proteomes" id="UP000596742"/>
    </source>
</evidence>
<gene>
    <name evidence="1" type="ORF">MGAL_10B016233</name>
</gene>